<accession>A0ABD2YHI7</accession>
<sequence>MDTFFMESHPNMGKPMVENPLAKGLGGWKFVSEEPQAGSPSVKGNCVEIQSLPILGSISREPSIGRLISSMEATACTSLGGSKHGLSTRGGNHQWRSFWRCLRQYGFLESTATRDGDHQWRSLWRCLHWYFSLESIVTGDDLHSNIFLELTLVKDWVIKHR</sequence>
<dbReference type="AlphaFoldDB" id="A0ABD2YHI7"/>
<comment type="caution">
    <text evidence="1">The sequence shown here is derived from an EMBL/GenBank/DDBJ whole genome shotgun (WGS) entry which is preliminary data.</text>
</comment>
<protein>
    <submittedName>
        <fullName evidence="1">Uncharacterized protein</fullName>
    </submittedName>
</protein>
<proteinExistence type="predicted"/>
<dbReference type="Proteomes" id="UP001630127">
    <property type="component" value="Unassembled WGS sequence"/>
</dbReference>
<evidence type="ECO:0000313" key="2">
    <source>
        <dbReference type="Proteomes" id="UP001630127"/>
    </source>
</evidence>
<gene>
    <name evidence="1" type="ORF">ACH5RR_032246</name>
</gene>
<dbReference type="EMBL" id="JBJUIK010000013">
    <property type="protein sequence ID" value="KAL3506864.1"/>
    <property type="molecule type" value="Genomic_DNA"/>
</dbReference>
<reference evidence="1 2" key="1">
    <citation type="submission" date="2024-11" db="EMBL/GenBank/DDBJ databases">
        <title>A near-complete genome assembly of Cinchona calisaya.</title>
        <authorList>
            <person name="Lian D.C."/>
            <person name="Zhao X.W."/>
            <person name="Wei L."/>
        </authorList>
    </citation>
    <scope>NUCLEOTIDE SEQUENCE [LARGE SCALE GENOMIC DNA]</scope>
    <source>
        <tissue evidence="1">Nenye</tissue>
    </source>
</reference>
<evidence type="ECO:0000313" key="1">
    <source>
        <dbReference type="EMBL" id="KAL3506864.1"/>
    </source>
</evidence>
<keyword evidence="2" id="KW-1185">Reference proteome</keyword>
<name>A0ABD2YHI7_9GENT</name>
<organism evidence="1 2">
    <name type="scientific">Cinchona calisaya</name>
    <dbReference type="NCBI Taxonomy" id="153742"/>
    <lineage>
        <taxon>Eukaryota</taxon>
        <taxon>Viridiplantae</taxon>
        <taxon>Streptophyta</taxon>
        <taxon>Embryophyta</taxon>
        <taxon>Tracheophyta</taxon>
        <taxon>Spermatophyta</taxon>
        <taxon>Magnoliopsida</taxon>
        <taxon>eudicotyledons</taxon>
        <taxon>Gunneridae</taxon>
        <taxon>Pentapetalae</taxon>
        <taxon>asterids</taxon>
        <taxon>lamiids</taxon>
        <taxon>Gentianales</taxon>
        <taxon>Rubiaceae</taxon>
        <taxon>Cinchonoideae</taxon>
        <taxon>Cinchoneae</taxon>
        <taxon>Cinchona</taxon>
    </lineage>
</organism>